<organism evidence="13 14">
    <name type="scientific">Chlorella sorokiniana</name>
    <name type="common">Freshwater green alga</name>
    <dbReference type="NCBI Taxonomy" id="3076"/>
    <lineage>
        <taxon>Eukaryota</taxon>
        <taxon>Viridiplantae</taxon>
        <taxon>Chlorophyta</taxon>
        <taxon>core chlorophytes</taxon>
        <taxon>Trebouxiophyceae</taxon>
        <taxon>Chlorellales</taxon>
        <taxon>Chlorellaceae</taxon>
        <taxon>Chlorella clade</taxon>
        <taxon>Chlorella</taxon>
    </lineage>
</organism>
<evidence type="ECO:0000313" key="13">
    <source>
        <dbReference type="EMBL" id="PRW05833.1"/>
    </source>
</evidence>
<feature type="domain" description="HMA" evidence="12">
    <location>
        <begin position="104"/>
        <end position="178"/>
    </location>
</feature>
<sequence>MLAHQLRLAAARAAPLARAAGTTLLRSPGRCRAAQSLAAAGAARLPSLGAWQRPAAGAWLRPADGSKREWRQYAASAVEEQQAPAAAQTAAAAVAAPGDAPATEAVVLDVRGMKCGGCSAAVKRMLLQQPGVAGAAVNLLTETAVVQVAVQQGSGGQSPDELAAAAAEVLTSKGFPAQLRSVEAGVADDAAALSERKQEELKKSTRDLAFAWGLALVCCTHHLGHMLHAMGLHQFAHTEFMHALGNPWVSGALGALALLGPGRPLLVDGALSLVRGAPNMNSLIALGASTSFAAGAASAALPGFVLDPSFLEEPVMLLAFVLLGRSLEARARAAASADLTALARLIPDSTRLVLDPGAAPRAPANGTAPAAEEVLVPTTTVRAGDVVRVLPGERVPVDGVVLSGTASVDESMLTGESRLVPVDEGSPLTGGTLAYEAPLTLRATSTGPASTLAGIGRLVADAQSREAPVQRLADVVAGKFCYGVMAASAATFGFWSLAGTDLFPQALDAVEAVGAQAPLLLSLKLAIDVLVVACPCALGLATPTAVLVASSAGARRGLLLRGGDVIESLAEVDTVVLDKTGTLTEGRLQLASVDAEAGISGDEVLALAAAAERNTRHPLADALVAAAEARGLEVPEASSSQTAPGDGVWAVVGDRHIAVGRREWVQQRCAADASGQAAELSSSSSSSSSSNRRERSSDTEVWVGWTGQGVAGRLMLSDALRPDAAHTVAALQQAGLRVMLLSGDRPEAVQAMAAAAGIAAEDARAGVRPEQKAEFVRSLRAEGRRVAMVGDGVNDAPALACADVGVAMGGGTAVAGDAAGVVLLGDRLGQVEEALSLGRSTLAKIKQNLAWAVAYNFVGVPIAAGALLPEYGIALSPSLAGGMMALSSIAVVTNSISLRWTLGSGGSSTSSSSSGAGGGGSAAAAPSGSHAHQLGGSTS</sequence>
<keyword evidence="3" id="KW-0812">Transmembrane</keyword>
<dbReference type="InterPro" id="IPR059000">
    <property type="entry name" value="ATPase_P-type_domA"/>
</dbReference>
<keyword evidence="9 10" id="KW-0472">Membrane</keyword>
<dbReference type="STRING" id="3076.A0A2P6TBA5"/>
<dbReference type="InterPro" id="IPR018303">
    <property type="entry name" value="ATPase_P-typ_P_site"/>
</dbReference>
<evidence type="ECO:0000256" key="11">
    <source>
        <dbReference type="SAM" id="MobiDB-lite"/>
    </source>
</evidence>
<dbReference type="InterPro" id="IPR001757">
    <property type="entry name" value="P_typ_ATPase"/>
</dbReference>
<feature type="compositionally biased region" description="Low complexity" evidence="11">
    <location>
        <begin position="681"/>
        <end position="690"/>
    </location>
</feature>
<dbReference type="PANTHER" id="PTHR43520">
    <property type="entry name" value="ATP7, ISOFORM B"/>
    <property type="match status" value="1"/>
</dbReference>
<dbReference type="GO" id="GO:0005507">
    <property type="term" value="F:copper ion binding"/>
    <property type="evidence" value="ECO:0007669"/>
    <property type="project" value="TreeGrafter"/>
</dbReference>
<dbReference type="InterPro" id="IPR036412">
    <property type="entry name" value="HAD-like_sf"/>
</dbReference>
<evidence type="ECO:0000259" key="12">
    <source>
        <dbReference type="PROSITE" id="PS50846"/>
    </source>
</evidence>
<dbReference type="InterPro" id="IPR023214">
    <property type="entry name" value="HAD_sf"/>
</dbReference>
<evidence type="ECO:0000256" key="8">
    <source>
        <dbReference type="ARBA" id="ARBA00022989"/>
    </source>
</evidence>
<evidence type="ECO:0000256" key="10">
    <source>
        <dbReference type="RuleBase" id="RU362081"/>
    </source>
</evidence>
<dbReference type="SUPFAM" id="SSF81653">
    <property type="entry name" value="Calcium ATPase, transduction domain A"/>
    <property type="match status" value="1"/>
</dbReference>
<dbReference type="Pfam" id="PF00122">
    <property type="entry name" value="E1-E2_ATPase"/>
    <property type="match status" value="1"/>
</dbReference>
<protein>
    <submittedName>
        <fullName evidence="13">Copper-transporting ATPase chloroplastic</fullName>
    </submittedName>
</protein>
<comment type="subcellular location">
    <subcellularLocation>
        <location evidence="1">Membrane</location>
        <topology evidence="1">Multi-pass membrane protein</topology>
    </subcellularLocation>
</comment>
<dbReference type="PROSITE" id="PS01229">
    <property type="entry name" value="COF_2"/>
    <property type="match status" value="1"/>
</dbReference>
<dbReference type="Pfam" id="PF00702">
    <property type="entry name" value="Hydrolase"/>
    <property type="match status" value="1"/>
</dbReference>
<dbReference type="PANTHER" id="PTHR43520:SF19">
    <property type="entry name" value="COPPER-TRANSPORTING ATPASE PAA2, CHLOROPLASTIC"/>
    <property type="match status" value="1"/>
</dbReference>
<dbReference type="SUPFAM" id="SSF81665">
    <property type="entry name" value="Calcium ATPase, transmembrane domain M"/>
    <property type="match status" value="1"/>
</dbReference>
<dbReference type="SFLD" id="SFLDF00027">
    <property type="entry name" value="p-type_atpase"/>
    <property type="match status" value="1"/>
</dbReference>
<dbReference type="SFLD" id="SFLDS00003">
    <property type="entry name" value="Haloacid_Dehalogenase"/>
    <property type="match status" value="1"/>
</dbReference>
<dbReference type="PROSITE" id="PS01047">
    <property type="entry name" value="HMA_1"/>
    <property type="match status" value="1"/>
</dbReference>
<evidence type="ECO:0000256" key="4">
    <source>
        <dbReference type="ARBA" id="ARBA00022723"/>
    </source>
</evidence>
<dbReference type="Gene3D" id="3.40.50.1000">
    <property type="entry name" value="HAD superfamily/HAD-like"/>
    <property type="match status" value="1"/>
</dbReference>
<keyword evidence="7" id="KW-1278">Translocase</keyword>
<dbReference type="InterPro" id="IPR023298">
    <property type="entry name" value="ATPase_P-typ_TM_dom_sf"/>
</dbReference>
<dbReference type="FunFam" id="2.70.150.10:FF:000002">
    <property type="entry name" value="Copper-transporting ATPase 1, putative"/>
    <property type="match status" value="1"/>
</dbReference>
<dbReference type="OrthoDB" id="432719at2759"/>
<dbReference type="Gene3D" id="2.70.150.10">
    <property type="entry name" value="Calcium-transporting ATPase, cytoplasmic transduction domain A"/>
    <property type="match status" value="1"/>
</dbReference>
<evidence type="ECO:0000256" key="5">
    <source>
        <dbReference type="ARBA" id="ARBA00022741"/>
    </source>
</evidence>
<evidence type="ECO:0000256" key="3">
    <source>
        <dbReference type="ARBA" id="ARBA00022692"/>
    </source>
</evidence>
<dbReference type="NCBIfam" id="TIGR01525">
    <property type="entry name" value="ATPase-IB_hvy"/>
    <property type="match status" value="1"/>
</dbReference>
<evidence type="ECO:0000256" key="9">
    <source>
        <dbReference type="ARBA" id="ARBA00023136"/>
    </source>
</evidence>
<reference evidence="13 14" key="1">
    <citation type="journal article" date="2018" name="Plant J.">
        <title>Genome sequences of Chlorella sorokiniana UTEX 1602 and Micractinium conductrix SAG 241.80: implications to maltose excretion by a green alga.</title>
        <authorList>
            <person name="Arriola M.B."/>
            <person name="Velmurugan N."/>
            <person name="Zhang Y."/>
            <person name="Plunkett M.H."/>
            <person name="Hondzo H."/>
            <person name="Barney B.M."/>
        </authorList>
    </citation>
    <scope>NUCLEOTIDE SEQUENCE [LARGE SCALE GENOMIC DNA]</scope>
    <source>
        <strain evidence="14">UTEX 1602</strain>
    </source>
</reference>
<dbReference type="NCBIfam" id="TIGR01494">
    <property type="entry name" value="ATPase_P-type"/>
    <property type="match status" value="2"/>
</dbReference>
<dbReference type="GO" id="GO:0055070">
    <property type="term" value="P:copper ion homeostasis"/>
    <property type="evidence" value="ECO:0007669"/>
    <property type="project" value="TreeGrafter"/>
</dbReference>
<dbReference type="Proteomes" id="UP000239899">
    <property type="component" value="Unassembled WGS sequence"/>
</dbReference>
<dbReference type="PRINTS" id="PR00120">
    <property type="entry name" value="HATPASE"/>
</dbReference>
<dbReference type="InterPro" id="IPR017969">
    <property type="entry name" value="Heavy-metal-associated_CS"/>
</dbReference>
<gene>
    <name evidence="13" type="ORF">C2E21_9498</name>
</gene>
<dbReference type="CDD" id="cd00371">
    <property type="entry name" value="HMA"/>
    <property type="match status" value="1"/>
</dbReference>
<dbReference type="SUPFAM" id="SSF56784">
    <property type="entry name" value="HAD-like"/>
    <property type="match status" value="1"/>
</dbReference>
<keyword evidence="4 10" id="KW-0479">Metal-binding</keyword>
<name>A0A2P6TBA5_CHLSO</name>
<evidence type="ECO:0000256" key="2">
    <source>
        <dbReference type="ARBA" id="ARBA00006024"/>
    </source>
</evidence>
<dbReference type="Gene3D" id="3.40.1110.10">
    <property type="entry name" value="Calcium-transporting ATPase, cytoplasmic domain N"/>
    <property type="match status" value="1"/>
</dbReference>
<dbReference type="PRINTS" id="PR00119">
    <property type="entry name" value="CATATPASE"/>
</dbReference>
<dbReference type="SUPFAM" id="SSF81660">
    <property type="entry name" value="Metal cation-transporting ATPase, ATP-binding domain N"/>
    <property type="match status" value="1"/>
</dbReference>
<dbReference type="GO" id="GO:0016020">
    <property type="term" value="C:membrane"/>
    <property type="evidence" value="ECO:0007669"/>
    <property type="project" value="UniProtKB-SubCell"/>
</dbReference>
<dbReference type="Gene3D" id="3.30.70.100">
    <property type="match status" value="1"/>
</dbReference>
<feature type="region of interest" description="Disordered" evidence="11">
    <location>
        <begin position="675"/>
        <end position="700"/>
    </location>
</feature>
<dbReference type="PROSITE" id="PS00154">
    <property type="entry name" value="ATPASE_E1_E2"/>
    <property type="match status" value="1"/>
</dbReference>
<dbReference type="InterPro" id="IPR027256">
    <property type="entry name" value="P-typ_ATPase_IB"/>
</dbReference>
<evidence type="ECO:0000256" key="1">
    <source>
        <dbReference type="ARBA" id="ARBA00004141"/>
    </source>
</evidence>
<comment type="caution">
    <text evidence="13">The sequence shown here is derived from an EMBL/GenBank/DDBJ whole genome shotgun (WGS) entry which is preliminary data.</text>
</comment>
<dbReference type="GO" id="GO:0043682">
    <property type="term" value="F:P-type divalent copper transporter activity"/>
    <property type="evidence" value="ECO:0007669"/>
    <property type="project" value="TreeGrafter"/>
</dbReference>
<keyword evidence="6 10" id="KW-0067">ATP-binding</keyword>
<evidence type="ECO:0000256" key="6">
    <source>
        <dbReference type="ARBA" id="ARBA00022840"/>
    </source>
</evidence>
<dbReference type="AlphaFoldDB" id="A0A2P6TBA5"/>
<feature type="region of interest" description="Disordered" evidence="11">
    <location>
        <begin position="907"/>
        <end position="939"/>
    </location>
</feature>
<evidence type="ECO:0000256" key="7">
    <source>
        <dbReference type="ARBA" id="ARBA00022967"/>
    </source>
</evidence>
<dbReference type="GO" id="GO:0005524">
    <property type="term" value="F:ATP binding"/>
    <property type="evidence" value="ECO:0007669"/>
    <property type="project" value="UniProtKB-UniRule"/>
</dbReference>
<keyword evidence="14" id="KW-1185">Reference proteome</keyword>
<accession>A0A2P6TBA5</accession>
<evidence type="ECO:0000313" key="14">
    <source>
        <dbReference type="Proteomes" id="UP000239899"/>
    </source>
</evidence>
<keyword evidence="8" id="KW-1133">Transmembrane helix</keyword>
<proteinExistence type="inferred from homology"/>
<dbReference type="InterPro" id="IPR036163">
    <property type="entry name" value="HMA_dom_sf"/>
</dbReference>
<dbReference type="GO" id="GO:0016887">
    <property type="term" value="F:ATP hydrolysis activity"/>
    <property type="evidence" value="ECO:0007669"/>
    <property type="project" value="InterPro"/>
</dbReference>
<dbReference type="EMBL" id="LHPG02000028">
    <property type="protein sequence ID" value="PRW05833.1"/>
    <property type="molecule type" value="Genomic_DNA"/>
</dbReference>
<dbReference type="SUPFAM" id="SSF55008">
    <property type="entry name" value="HMA, heavy metal-associated domain"/>
    <property type="match status" value="1"/>
</dbReference>
<dbReference type="InterPro" id="IPR044492">
    <property type="entry name" value="P_typ_ATPase_HD_dom"/>
</dbReference>
<dbReference type="SFLD" id="SFLDG00002">
    <property type="entry name" value="C1.7:_P-type_atpase_like"/>
    <property type="match status" value="1"/>
</dbReference>
<keyword evidence="5 10" id="KW-0547">Nucleotide-binding</keyword>
<dbReference type="InterPro" id="IPR006121">
    <property type="entry name" value="HMA_dom"/>
</dbReference>
<dbReference type="InterPro" id="IPR008250">
    <property type="entry name" value="ATPase_P-typ_transduc_dom_A_sf"/>
</dbReference>
<dbReference type="InterPro" id="IPR023299">
    <property type="entry name" value="ATPase_P-typ_cyto_dom_N"/>
</dbReference>
<comment type="similarity">
    <text evidence="2 10">Belongs to the cation transport ATPase (P-type) (TC 3.A.3) family. Type IB subfamily.</text>
</comment>
<dbReference type="Pfam" id="PF00403">
    <property type="entry name" value="HMA"/>
    <property type="match status" value="1"/>
</dbReference>
<dbReference type="PROSITE" id="PS50846">
    <property type="entry name" value="HMA_2"/>
    <property type="match status" value="1"/>
</dbReference>